<evidence type="ECO:0000256" key="1">
    <source>
        <dbReference type="ARBA" id="ARBA00023002"/>
    </source>
</evidence>
<protein>
    <submittedName>
        <fullName evidence="4">Pyridoxamine 5'-phosphate oxidase family protein</fullName>
    </submittedName>
</protein>
<dbReference type="Pfam" id="PF01243">
    <property type="entry name" value="PNPOx_N"/>
    <property type="match status" value="1"/>
</dbReference>
<dbReference type="AlphaFoldDB" id="A0A9X2YQK1"/>
<dbReference type="RefSeq" id="WP_264013626.1">
    <property type="nucleotide sequence ID" value="NZ_JACKSJ010000131.1"/>
</dbReference>
<dbReference type="InterPro" id="IPR011576">
    <property type="entry name" value="Pyridox_Oxase_N"/>
</dbReference>
<sequence length="165" mass="18559">MARIPARLSLTDDELDELMTTSWNMRIATLGPDGRINLTPLWFGWAGGRVYFYCRGQKVANLRRNPACTVLVDRHERFPDLQGVMFQGEARVLEDAAAEDADQHLEDVRWQMGGKYAGGHGEPAPPPGQRVRNPMSAQGRSARWVVFAPTQRTVSWDNHKLASRS</sequence>
<dbReference type="SUPFAM" id="SSF50475">
    <property type="entry name" value="FMN-binding split barrel"/>
    <property type="match status" value="1"/>
</dbReference>
<keyword evidence="1" id="KW-0560">Oxidoreductase</keyword>
<dbReference type="PANTHER" id="PTHR35176">
    <property type="entry name" value="HEME OXYGENASE HI_0854-RELATED"/>
    <property type="match status" value="1"/>
</dbReference>
<evidence type="ECO:0000313" key="5">
    <source>
        <dbReference type="Proteomes" id="UP001140293"/>
    </source>
</evidence>
<evidence type="ECO:0000313" key="4">
    <source>
        <dbReference type="EMBL" id="MCV7171439.1"/>
    </source>
</evidence>
<dbReference type="GO" id="GO:0016627">
    <property type="term" value="F:oxidoreductase activity, acting on the CH-CH group of donors"/>
    <property type="evidence" value="ECO:0007669"/>
    <property type="project" value="TreeGrafter"/>
</dbReference>
<comment type="caution">
    <text evidence="4">The sequence shown here is derived from an EMBL/GenBank/DDBJ whole genome shotgun (WGS) entry which is preliminary data.</text>
</comment>
<keyword evidence="5" id="KW-1185">Reference proteome</keyword>
<name>A0A9X2YQK1_9MYCO</name>
<dbReference type="InterPro" id="IPR052019">
    <property type="entry name" value="F420H2_bilvrd_red/Heme_oxyg"/>
</dbReference>
<reference evidence="4" key="1">
    <citation type="submission" date="2020-07" db="EMBL/GenBank/DDBJ databases">
        <authorList>
            <person name="Pettersson B.M.F."/>
            <person name="Behra P.R.K."/>
            <person name="Ramesh M."/>
            <person name="Das S."/>
            <person name="Dasgupta S."/>
            <person name="Kirsebom L.A."/>
        </authorList>
    </citation>
    <scope>NUCLEOTIDE SEQUENCE</scope>
    <source>
        <strain evidence="4">DSM 44615</strain>
    </source>
</reference>
<gene>
    <name evidence="4" type="ORF">H7I41_16105</name>
</gene>
<dbReference type="Proteomes" id="UP001140293">
    <property type="component" value="Unassembled WGS sequence"/>
</dbReference>
<dbReference type="GO" id="GO:0070967">
    <property type="term" value="F:coenzyme F420 binding"/>
    <property type="evidence" value="ECO:0007669"/>
    <property type="project" value="TreeGrafter"/>
</dbReference>
<evidence type="ECO:0000256" key="2">
    <source>
        <dbReference type="SAM" id="MobiDB-lite"/>
    </source>
</evidence>
<dbReference type="PANTHER" id="PTHR35176:SF6">
    <property type="entry name" value="HEME OXYGENASE HI_0854-RELATED"/>
    <property type="match status" value="1"/>
</dbReference>
<dbReference type="InterPro" id="IPR012349">
    <property type="entry name" value="Split_barrel_FMN-bd"/>
</dbReference>
<proteinExistence type="predicted"/>
<dbReference type="EMBL" id="JACKSJ010000131">
    <property type="protein sequence ID" value="MCV7171439.1"/>
    <property type="molecule type" value="Genomic_DNA"/>
</dbReference>
<dbReference type="GO" id="GO:0005829">
    <property type="term" value="C:cytosol"/>
    <property type="evidence" value="ECO:0007669"/>
    <property type="project" value="TreeGrafter"/>
</dbReference>
<dbReference type="Gene3D" id="2.30.110.10">
    <property type="entry name" value="Electron Transport, Fmn-binding Protein, Chain A"/>
    <property type="match status" value="1"/>
</dbReference>
<organism evidence="4 5">
    <name type="scientific">[Mycobacterium] manitobense</name>
    <dbReference type="NCBI Taxonomy" id="190147"/>
    <lineage>
        <taxon>Bacteria</taxon>
        <taxon>Bacillati</taxon>
        <taxon>Actinomycetota</taxon>
        <taxon>Actinomycetes</taxon>
        <taxon>Mycobacteriales</taxon>
        <taxon>Mycobacteriaceae</taxon>
        <taxon>Mycolicibacterium</taxon>
    </lineage>
</organism>
<accession>A0A9X2YQK1</accession>
<evidence type="ECO:0000259" key="3">
    <source>
        <dbReference type="Pfam" id="PF01243"/>
    </source>
</evidence>
<feature type="region of interest" description="Disordered" evidence="2">
    <location>
        <begin position="115"/>
        <end position="134"/>
    </location>
</feature>
<feature type="domain" description="Pyridoxamine 5'-phosphate oxidase N-terminal" evidence="3">
    <location>
        <begin position="12"/>
        <end position="126"/>
    </location>
</feature>
<reference evidence="4" key="2">
    <citation type="journal article" date="2022" name="BMC Genomics">
        <title>Comparative genome analysis of mycobacteria focusing on tRNA and non-coding RNA.</title>
        <authorList>
            <person name="Behra P.R.K."/>
            <person name="Pettersson B.M.F."/>
            <person name="Ramesh M."/>
            <person name="Das S."/>
            <person name="Dasgupta S."/>
            <person name="Kirsebom L.A."/>
        </authorList>
    </citation>
    <scope>NUCLEOTIDE SEQUENCE</scope>
    <source>
        <strain evidence="4">DSM 44615</strain>
    </source>
</reference>